<feature type="transmembrane region" description="Helical" evidence="2">
    <location>
        <begin position="293"/>
        <end position="317"/>
    </location>
</feature>
<feature type="region of interest" description="Disordered" evidence="1">
    <location>
        <begin position="372"/>
        <end position="397"/>
    </location>
</feature>
<evidence type="ECO:0000256" key="1">
    <source>
        <dbReference type="SAM" id="MobiDB-lite"/>
    </source>
</evidence>
<dbReference type="EMBL" id="FOFV01000001">
    <property type="protein sequence ID" value="SEP84429.1"/>
    <property type="molecule type" value="Genomic_DNA"/>
</dbReference>
<accession>A0A1H9B6H5</accession>
<feature type="transmembrane region" description="Helical" evidence="2">
    <location>
        <begin position="104"/>
        <end position="121"/>
    </location>
</feature>
<dbReference type="OrthoDB" id="3666882at2"/>
<reference evidence="4" key="1">
    <citation type="submission" date="2016-10" db="EMBL/GenBank/DDBJ databases">
        <authorList>
            <person name="Varghese N."/>
            <person name="Submissions S."/>
        </authorList>
    </citation>
    <scope>NUCLEOTIDE SEQUENCE [LARGE SCALE GENOMIC DNA]</scope>
    <source>
        <strain evidence="4">DSM 44437</strain>
    </source>
</reference>
<proteinExistence type="predicted"/>
<feature type="transmembrane region" description="Helical" evidence="2">
    <location>
        <begin position="50"/>
        <end position="69"/>
    </location>
</feature>
<evidence type="ECO:0008006" key="5">
    <source>
        <dbReference type="Google" id="ProtNLM"/>
    </source>
</evidence>
<keyword evidence="2" id="KW-1133">Transmembrane helix</keyword>
<protein>
    <recommendedName>
        <fullName evidence="5">PH domain-containing protein</fullName>
    </recommendedName>
</protein>
<evidence type="ECO:0000256" key="2">
    <source>
        <dbReference type="SAM" id="Phobius"/>
    </source>
</evidence>
<feature type="transmembrane region" description="Helical" evidence="2">
    <location>
        <begin position="81"/>
        <end position="98"/>
    </location>
</feature>
<dbReference type="STRING" id="65499.SAMN04488000_101420"/>
<keyword evidence="2" id="KW-0812">Transmembrane</keyword>
<sequence>MTEVLVRRASGLLLIFLAAAAPVVAAARLSEWENSLAARKSVEPLGIGEVAVVGTLLWGIILVGLWWHWRRVTMWPIWSRWASVTGLFAAFLESAQLAGDRGKPVALVIWLGLVVLCWALGEAVRLVTTRPVTPGLITSKLEIPFPVRDLKARLCVRADRLVLDSLASRRKRSRDVAAIPWTALRSIELVEVEQEMTCTVFLFSGGREPNSRQYDIRPGPALHVIGTARELLVPVTTRTGRTVLAAVEARSAGVEPDQEQPAFDAWCRSAGVSRCDDEQPRGGRRYATDRRPYVLGVIGAFLLAPLFMLCGTYLSLLTGSERMQRQFKVFNGVIDPIWVATLGIGSIVFLYLLNRFVIRSFFDAMKTQDFIEAFPEPPPPPPKTGTVPGSGEKRKKR</sequence>
<evidence type="ECO:0000313" key="3">
    <source>
        <dbReference type="EMBL" id="SEP84429.1"/>
    </source>
</evidence>
<name>A0A1H9B6H5_9PSEU</name>
<evidence type="ECO:0000313" key="4">
    <source>
        <dbReference type="Proteomes" id="UP000199503"/>
    </source>
</evidence>
<keyword evidence="4" id="KW-1185">Reference proteome</keyword>
<dbReference type="Proteomes" id="UP000199503">
    <property type="component" value="Unassembled WGS sequence"/>
</dbReference>
<dbReference type="RefSeq" id="WP_089908490.1">
    <property type="nucleotide sequence ID" value="NZ_FOFV01000001.1"/>
</dbReference>
<keyword evidence="2" id="KW-0472">Membrane</keyword>
<gene>
    <name evidence="3" type="ORF">SAMN04488000_101420</name>
</gene>
<organism evidence="3 4">
    <name type="scientific">Lentzea albida</name>
    <dbReference type="NCBI Taxonomy" id="65499"/>
    <lineage>
        <taxon>Bacteria</taxon>
        <taxon>Bacillati</taxon>
        <taxon>Actinomycetota</taxon>
        <taxon>Actinomycetes</taxon>
        <taxon>Pseudonocardiales</taxon>
        <taxon>Pseudonocardiaceae</taxon>
        <taxon>Lentzea</taxon>
    </lineage>
</organism>
<feature type="transmembrane region" description="Helical" evidence="2">
    <location>
        <begin position="337"/>
        <end position="358"/>
    </location>
</feature>
<dbReference type="AlphaFoldDB" id="A0A1H9B6H5"/>